<evidence type="ECO:0000256" key="2">
    <source>
        <dbReference type="ARBA" id="ARBA00022798"/>
    </source>
</evidence>
<accession>A0A7S0WQ39</accession>
<dbReference type="GO" id="GO:0008889">
    <property type="term" value="F:glycerophosphodiester phosphodiesterase activity"/>
    <property type="evidence" value="ECO:0007669"/>
    <property type="project" value="UniProtKB-EC"/>
</dbReference>
<evidence type="ECO:0000259" key="5">
    <source>
        <dbReference type="PROSITE" id="PS51704"/>
    </source>
</evidence>
<dbReference type="PANTHER" id="PTHR22958">
    <property type="entry name" value="GLYCEROPHOSPHORYL DIESTER PHOSPHODIESTERASE"/>
    <property type="match status" value="1"/>
</dbReference>
<dbReference type="GO" id="GO:0046475">
    <property type="term" value="P:glycerophospholipid catabolic process"/>
    <property type="evidence" value="ECO:0007669"/>
    <property type="project" value="TreeGrafter"/>
</dbReference>
<evidence type="ECO:0000313" key="6">
    <source>
        <dbReference type="EMBL" id="CAD8676900.1"/>
    </source>
</evidence>
<sequence>MQLSARSVNLHREQCSIWRSNRTSSHSIRAEPRATMTVPEPVELTRTTSRSEILKSDDTCAMIIGHRGYRANRSPDENVRENTVHSLHEGHRAGASFVEFDVQITSDGVPVLWHDDSVTTLVNNSEVISREVSELTLAEFRTVTSGRSVSHGGQEHQLVRQFKCQRGMEDAQPLPWTCPEDQHSNPATLQEALVGTPNDLGFNIELKFDSVRSSTVEERMAHLSTVLRVVNDFASDRPILFSSFDVDACLEAKSMQDCYPVFLLTCMEKEHHDPRRHSLKAAVDVVLGGELDGVVAYSTYLFEETEQIARLKQADLPLFTYGEANCDPAVVAAQIHAGATGVITDSIQRCKDTLRCLEEDRFSYPQVSVAAKQAVTAAA</sequence>
<dbReference type="EC" id="3.1.4.46" evidence="1"/>
<dbReference type="PANTHER" id="PTHR22958:SF1">
    <property type="entry name" value="GLYCEROPHOSPHOCHOLINE PHOSPHODIESTERASE GPCPD1"/>
    <property type="match status" value="1"/>
</dbReference>
<comment type="catalytic activity">
    <reaction evidence="4">
        <text>a sn-glycero-3-phosphodiester + H2O = an alcohol + sn-glycerol 3-phosphate + H(+)</text>
        <dbReference type="Rhea" id="RHEA:12969"/>
        <dbReference type="ChEBI" id="CHEBI:15377"/>
        <dbReference type="ChEBI" id="CHEBI:15378"/>
        <dbReference type="ChEBI" id="CHEBI:30879"/>
        <dbReference type="ChEBI" id="CHEBI:57597"/>
        <dbReference type="ChEBI" id="CHEBI:83408"/>
        <dbReference type="EC" id="3.1.4.46"/>
    </reaction>
</comment>
<dbReference type="InterPro" id="IPR017946">
    <property type="entry name" value="PLC-like_Pdiesterase_TIM-brl"/>
</dbReference>
<keyword evidence="2" id="KW-0319">Glycerol metabolism</keyword>
<organism evidence="6">
    <name type="scientific">Pyramimonas obovata</name>
    <dbReference type="NCBI Taxonomy" id="1411642"/>
    <lineage>
        <taxon>Eukaryota</taxon>
        <taxon>Viridiplantae</taxon>
        <taxon>Chlorophyta</taxon>
        <taxon>Pyramimonadophyceae</taxon>
        <taxon>Pyramimonadales</taxon>
        <taxon>Pyramimonadaceae</taxon>
        <taxon>Pyramimonas</taxon>
        <taxon>Pyramimonas incertae sedis</taxon>
    </lineage>
</organism>
<evidence type="ECO:0000256" key="1">
    <source>
        <dbReference type="ARBA" id="ARBA00012247"/>
    </source>
</evidence>
<keyword evidence="3" id="KW-0378">Hydrolase</keyword>
<dbReference type="Pfam" id="PF03009">
    <property type="entry name" value="GDPD"/>
    <property type="match status" value="1"/>
</dbReference>
<dbReference type="PROSITE" id="PS51704">
    <property type="entry name" value="GP_PDE"/>
    <property type="match status" value="1"/>
</dbReference>
<dbReference type="Gene3D" id="3.20.20.190">
    <property type="entry name" value="Phosphatidylinositol (PI) phosphodiesterase"/>
    <property type="match status" value="1"/>
</dbReference>
<dbReference type="AlphaFoldDB" id="A0A7S0WQ39"/>
<protein>
    <recommendedName>
        <fullName evidence="1">glycerophosphodiester phosphodiesterase</fullName>
        <ecNumber evidence="1">3.1.4.46</ecNumber>
    </recommendedName>
</protein>
<dbReference type="InterPro" id="IPR051578">
    <property type="entry name" value="GDPD"/>
</dbReference>
<dbReference type="GO" id="GO:0006071">
    <property type="term" value="P:glycerol metabolic process"/>
    <property type="evidence" value="ECO:0007669"/>
    <property type="project" value="UniProtKB-KW"/>
</dbReference>
<reference evidence="6" key="1">
    <citation type="submission" date="2021-01" db="EMBL/GenBank/DDBJ databases">
        <authorList>
            <person name="Corre E."/>
            <person name="Pelletier E."/>
            <person name="Niang G."/>
            <person name="Scheremetjew M."/>
            <person name="Finn R."/>
            <person name="Kale V."/>
            <person name="Holt S."/>
            <person name="Cochrane G."/>
            <person name="Meng A."/>
            <person name="Brown T."/>
            <person name="Cohen L."/>
        </authorList>
    </citation>
    <scope>NUCLEOTIDE SEQUENCE</scope>
    <source>
        <strain evidence="6">CCMP722</strain>
    </source>
</reference>
<gene>
    <name evidence="6" type="ORF">POBO1169_LOCUS13372</name>
</gene>
<proteinExistence type="predicted"/>
<evidence type="ECO:0000256" key="3">
    <source>
        <dbReference type="ARBA" id="ARBA00022801"/>
    </source>
</evidence>
<dbReference type="EMBL" id="HBFA01026318">
    <property type="protein sequence ID" value="CAD8676900.1"/>
    <property type="molecule type" value="Transcribed_RNA"/>
</dbReference>
<feature type="domain" description="GP-PDE" evidence="5">
    <location>
        <begin position="61"/>
        <end position="354"/>
    </location>
</feature>
<name>A0A7S0WQ39_9CHLO</name>
<dbReference type="InterPro" id="IPR030395">
    <property type="entry name" value="GP_PDE_dom"/>
</dbReference>
<dbReference type="SUPFAM" id="SSF51695">
    <property type="entry name" value="PLC-like phosphodiesterases"/>
    <property type="match status" value="1"/>
</dbReference>
<evidence type="ECO:0000256" key="4">
    <source>
        <dbReference type="ARBA" id="ARBA00047512"/>
    </source>
</evidence>